<dbReference type="InterPro" id="IPR003374">
    <property type="entry name" value="ApbE-like_sf"/>
</dbReference>
<dbReference type="Gene3D" id="3.10.520.10">
    <property type="entry name" value="ApbE-like domains"/>
    <property type="match status" value="1"/>
</dbReference>
<dbReference type="InterPro" id="IPR024932">
    <property type="entry name" value="ApbE"/>
</dbReference>
<dbReference type="AlphaFoldDB" id="A0A363UIY2"/>
<keyword evidence="14" id="KW-1185">Reference proteome</keyword>
<evidence type="ECO:0000313" key="13">
    <source>
        <dbReference type="EMBL" id="PWN55385.1"/>
    </source>
</evidence>
<evidence type="ECO:0000256" key="12">
    <source>
        <dbReference type="PIRSR" id="PIRSR006268-2"/>
    </source>
</evidence>
<evidence type="ECO:0000256" key="7">
    <source>
        <dbReference type="ARBA" id="ARBA00022827"/>
    </source>
</evidence>
<dbReference type="SUPFAM" id="SSF143631">
    <property type="entry name" value="ApbE-like"/>
    <property type="match status" value="1"/>
</dbReference>
<keyword evidence="8 11" id="KW-0460">Magnesium</keyword>
<dbReference type="Proteomes" id="UP000251800">
    <property type="component" value="Unassembled WGS sequence"/>
</dbReference>
<evidence type="ECO:0000256" key="5">
    <source>
        <dbReference type="ARBA" id="ARBA00022679"/>
    </source>
</evidence>
<keyword evidence="7 11" id="KW-0274">FAD</keyword>
<evidence type="ECO:0000256" key="9">
    <source>
        <dbReference type="ARBA" id="ARBA00031306"/>
    </source>
</evidence>
<evidence type="ECO:0000256" key="3">
    <source>
        <dbReference type="ARBA" id="ARBA00016337"/>
    </source>
</evidence>
<name>A0A363UIY2_9GAMM</name>
<dbReference type="PIRSF" id="PIRSF006268">
    <property type="entry name" value="ApbE"/>
    <property type="match status" value="1"/>
</dbReference>
<organism evidence="13 14">
    <name type="scientific">Abyssibacter profundi</name>
    <dbReference type="NCBI Taxonomy" id="2182787"/>
    <lineage>
        <taxon>Bacteria</taxon>
        <taxon>Pseudomonadati</taxon>
        <taxon>Pseudomonadota</taxon>
        <taxon>Gammaproteobacteria</taxon>
        <taxon>Chromatiales</taxon>
        <taxon>Oceanococcaceae</taxon>
        <taxon>Abyssibacter</taxon>
    </lineage>
</organism>
<keyword evidence="5 11" id="KW-0808">Transferase</keyword>
<sequence>MRRWIGGGLILLMIGVLVLRGREGDARFERQIYVMGTLVTITLRAPHREDEDLATLVSSVESELNRFQQRWSPQGSGALAQLNQTLADNPGATVPEGLRPLLAAAKSVADDSQGTFDPGLGALVQLWGFDDPEHFRETPPPDAELAAALQRPHRLARAQLTADRLEVGAPGLMLDFGAMAKGAAVGAALQQLRDAGIEHAMVNAGGDLQVIGHAESRPWRIAVRHPRPPEEAPRLLVALELEDGESVFTSGDYERYFEHAGRRYHHVLDPRSGEPSTGAQSSTVVHGDPALADALATALFVGGPDQFHALVDEFALKYAMLVDADGRIHATPGFRHRAQWLTDVQFAPDPVAP</sequence>
<dbReference type="GO" id="GO:0016740">
    <property type="term" value="F:transferase activity"/>
    <property type="evidence" value="ECO:0007669"/>
    <property type="project" value="UniProtKB-UniRule"/>
</dbReference>
<dbReference type="PANTHER" id="PTHR30040">
    <property type="entry name" value="THIAMINE BIOSYNTHESIS LIPOPROTEIN APBE"/>
    <property type="match status" value="1"/>
</dbReference>
<evidence type="ECO:0000256" key="11">
    <source>
        <dbReference type="PIRNR" id="PIRNR006268"/>
    </source>
</evidence>
<evidence type="ECO:0000256" key="8">
    <source>
        <dbReference type="ARBA" id="ARBA00022842"/>
    </source>
</evidence>
<evidence type="ECO:0000256" key="6">
    <source>
        <dbReference type="ARBA" id="ARBA00022723"/>
    </source>
</evidence>
<comment type="cofactor">
    <cofactor evidence="12">
        <name>Mg(2+)</name>
        <dbReference type="ChEBI" id="CHEBI:18420"/>
    </cofactor>
    <cofactor evidence="12">
        <name>Mn(2+)</name>
        <dbReference type="ChEBI" id="CHEBI:29035"/>
    </cofactor>
    <text evidence="12">Magnesium. Can also use manganese.</text>
</comment>
<dbReference type="OrthoDB" id="9778595at2"/>
<comment type="catalytic activity">
    <reaction evidence="10 11">
        <text>L-threonyl-[protein] + FAD = FMN-L-threonyl-[protein] + AMP + H(+)</text>
        <dbReference type="Rhea" id="RHEA:36847"/>
        <dbReference type="Rhea" id="RHEA-COMP:11060"/>
        <dbReference type="Rhea" id="RHEA-COMP:11061"/>
        <dbReference type="ChEBI" id="CHEBI:15378"/>
        <dbReference type="ChEBI" id="CHEBI:30013"/>
        <dbReference type="ChEBI" id="CHEBI:57692"/>
        <dbReference type="ChEBI" id="CHEBI:74257"/>
        <dbReference type="ChEBI" id="CHEBI:456215"/>
        <dbReference type="EC" id="2.7.1.180"/>
    </reaction>
</comment>
<dbReference type="RefSeq" id="WP_109720927.1">
    <property type="nucleotide sequence ID" value="NZ_QEQK01000011.1"/>
</dbReference>
<feature type="binding site" evidence="12">
    <location>
        <position position="178"/>
    </location>
    <ligand>
        <name>Mg(2+)</name>
        <dbReference type="ChEBI" id="CHEBI:18420"/>
    </ligand>
</feature>
<feature type="binding site" evidence="12">
    <location>
        <position position="293"/>
    </location>
    <ligand>
        <name>Mg(2+)</name>
        <dbReference type="ChEBI" id="CHEBI:18420"/>
    </ligand>
</feature>
<dbReference type="Pfam" id="PF02424">
    <property type="entry name" value="ApbE"/>
    <property type="match status" value="1"/>
</dbReference>
<dbReference type="GO" id="GO:0046872">
    <property type="term" value="F:metal ion binding"/>
    <property type="evidence" value="ECO:0007669"/>
    <property type="project" value="UniProtKB-UniRule"/>
</dbReference>
<dbReference type="EMBL" id="QEQK01000011">
    <property type="protein sequence ID" value="PWN55385.1"/>
    <property type="molecule type" value="Genomic_DNA"/>
</dbReference>
<accession>A0A363UIY2</accession>
<proteinExistence type="inferred from homology"/>
<protein>
    <recommendedName>
        <fullName evidence="3 11">FAD:protein FMN transferase</fullName>
        <ecNumber evidence="2 11">2.7.1.180</ecNumber>
    </recommendedName>
    <alternativeName>
        <fullName evidence="9 11">Flavin transferase</fullName>
    </alternativeName>
</protein>
<gene>
    <name evidence="13" type="ORF">DEH80_12950</name>
</gene>
<comment type="similarity">
    <text evidence="1 11">Belongs to the ApbE family.</text>
</comment>
<keyword evidence="4 11" id="KW-0285">Flavoprotein</keyword>
<evidence type="ECO:0000256" key="4">
    <source>
        <dbReference type="ARBA" id="ARBA00022630"/>
    </source>
</evidence>
<evidence type="ECO:0000313" key="14">
    <source>
        <dbReference type="Proteomes" id="UP000251800"/>
    </source>
</evidence>
<dbReference type="EC" id="2.7.1.180" evidence="2 11"/>
<comment type="caution">
    <text evidence="13">The sequence shown here is derived from an EMBL/GenBank/DDBJ whole genome shotgun (WGS) entry which is preliminary data.</text>
</comment>
<evidence type="ECO:0000256" key="2">
    <source>
        <dbReference type="ARBA" id="ARBA00011955"/>
    </source>
</evidence>
<reference evidence="13 14" key="1">
    <citation type="submission" date="2018-05" db="EMBL/GenBank/DDBJ databases">
        <title>Abyssibacter profundi OUC007T gen. nov., sp. nov, a marine bacterium isolated from seawater of the Mariana Trench.</title>
        <authorList>
            <person name="Zhou S."/>
        </authorList>
    </citation>
    <scope>NUCLEOTIDE SEQUENCE [LARGE SCALE GENOMIC DNA]</scope>
    <source>
        <strain evidence="13 14">OUC007</strain>
    </source>
</reference>
<evidence type="ECO:0000256" key="1">
    <source>
        <dbReference type="ARBA" id="ARBA00008282"/>
    </source>
</evidence>
<evidence type="ECO:0000256" key="10">
    <source>
        <dbReference type="ARBA" id="ARBA00048540"/>
    </source>
</evidence>
<dbReference type="PANTHER" id="PTHR30040:SF2">
    <property type="entry name" value="FAD:PROTEIN FMN TRANSFERASE"/>
    <property type="match status" value="1"/>
</dbReference>
<keyword evidence="6 11" id="KW-0479">Metal-binding</keyword>
<feature type="binding site" evidence="12">
    <location>
        <position position="297"/>
    </location>
    <ligand>
        <name>Mg(2+)</name>
        <dbReference type="ChEBI" id="CHEBI:18420"/>
    </ligand>
</feature>